<gene>
    <name evidence="2" type="ORF">Hamer_G022073</name>
</gene>
<dbReference type="EMBL" id="JAHLQT010005701">
    <property type="protein sequence ID" value="KAG7175534.1"/>
    <property type="molecule type" value="Genomic_DNA"/>
</dbReference>
<dbReference type="AlphaFoldDB" id="A0A8J5N9Z6"/>
<feature type="region of interest" description="Disordered" evidence="1">
    <location>
        <begin position="66"/>
        <end position="108"/>
    </location>
</feature>
<proteinExistence type="predicted"/>
<feature type="compositionally biased region" description="Polar residues" evidence="1">
    <location>
        <begin position="75"/>
        <end position="84"/>
    </location>
</feature>
<organism evidence="2 3">
    <name type="scientific">Homarus americanus</name>
    <name type="common">American lobster</name>
    <dbReference type="NCBI Taxonomy" id="6706"/>
    <lineage>
        <taxon>Eukaryota</taxon>
        <taxon>Metazoa</taxon>
        <taxon>Ecdysozoa</taxon>
        <taxon>Arthropoda</taxon>
        <taxon>Crustacea</taxon>
        <taxon>Multicrustacea</taxon>
        <taxon>Malacostraca</taxon>
        <taxon>Eumalacostraca</taxon>
        <taxon>Eucarida</taxon>
        <taxon>Decapoda</taxon>
        <taxon>Pleocyemata</taxon>
        <taxon>Astacidea</taxon>
        <taxon>Nephropoidea</taxon>
        <taxon>Nephropidae</taxon>
        <taxon>Homarus</taxon>
    </lineage>
</organism>
<name>A0A8J5N9Z6_HOMAM</name>
<comment type="caution">
    <text evidence="2">The sequence shown here is derived from an EMBL/GenBank/DDBJ whole genome shotgun (WGS) entry which is preliminary data.</text>
</comment>
<evidence type="ECO:0000313" key="3">
    <source>
        <dbReference type="Proteomes" id="UP000747542"/>
    </source>
</evidence>
<protein>
    <submittedName>
        <fullName evidence="2">Uncharacterized protein</fullName>
    </submittedName>
</protein>
<evidence type="ECO:0000313" key="2">
    <source>
        <dbReference type="EMBL" id="KAG7175534.1"/>
    </source>
</evidence>
<sequence length="108" mass="11774">MARSSSSSSPDVVDPALRTVAWESQCGQNQENICLTAETEVTVRIEWVVLQGVKRDICLASSSLVESPGRCPRGQPQTKAQSPTKVLPPYLPVDEPRDSDTCETETDI</sequence>
<accession>A0A8J5N9Z6</accession>
<evidence type="ECO:0000256" key="1">
    <source>
        <dbReference type="SAM" id="MobiDB-lite"/>
    </source>
</evidence>
<dbReference type="Proteomes" id="UP000747542">
    <property type="component" value="Unassembled WGS sequence"/>
</dbReference>
<reference evidence="2" key="1">
    <citation type="journal article" date="2021" name="Sci. Adv.">
        <title>The American lobster genome reveals insights on longevity, neural, and immune adaptations.</title>
        <authorList>
            <person name="Polinski J.M."/>
            <person name="Zimin A.V."/>
            <person name="Clark K.F."/>
            <person name="Kohn A.B."/>
            <person name="Sadowski N."/>
            <person name="Timp W."/>
            <person name="Ptitsyn A."/>
            <person name="Khanna P."/>
            <person name="Romanova D.Y."/>
            <person name="Williams P."/>
            <person name="Greenwood S.J."/>
            <person name="Moroz L.L."/>
            <person name="Walt D.R."/>
            <person name="Bodnar A.G."/>
        </authorList>
    </citation>
    <scope>NUCLEOTIDE SEQUENCE</scope>
    <source>
        <strain evidence="2">GMGI-L3</strain>
    </source>
</reference>
<keyword evidence="3" id="KW-1185">Reference proteome</keyword>